<dbReference type="RefSeq" id="XP_006678169.1">
    <property type="nucleotide sequence ID" value="XM_006678106.1"/>
</dbReference>
<dbReference type="HOGENOM" id="CLU_2084407_0_0_1"/>
<evidence type="ECO:0000313" key="7">
    <source>
        <dbReference type="Proteomes" id="UP000007241"/>
    </source>
</evidence>
<dbReference type="Gene3D" id="1.20.1280.290">
    <property type="match status" value="1"/>
</dbReference>
<dbReference type="OrthoDB" id="8048523at2759"/>
<evidence type="ECO:0000256" key="5">
    <source>
        <dbReference type="SAM" id="Phobius"/>
    </source>
</evidence>
<dbReference type="InterPro" id="IPR006603">
    <property type="entry name" value="PQ-loop_rpt"/>
</dbReference>
<protein>
    <submittedName>
        <fullName evidence="6">Expressed protein</fullName>
    </submittedName>
</protein>
<dbReference type="OMA" id="PQMMKLY"/>
<dbReference type="Pfam" id="PF04193">
    <property type="entry name" value="PQ-loop"/>
    <property type="match status" value="1"/>
</dbReference>
<evidence type="ECO:0000313" key="6">
    <source>
        <dbReference type="EMBL" id="EGF81318.1"/>
    </source>
</evidence>
<gene>
    <name evidence="6" type="ORF">BATDEDRAFT_87572</name>
</gene>
<dbReference type="EMBL" id="GL882882">
    <property type="protein sequence ID" value="EGF81318.1"/>
    <property type="molecule type" value="Genomic_DNA"/>
</dbReference>
<accession>F4P0Q1</accession>
<feature type="transmembrane region" description="Helical" evidence="5">
    <location>
        <begin position="40"/>
        <end position="59"/>
    </location>
</feature>
<sequence>MHSPSVINSFGYSGGVFLGLCAIPQLYVMWKNRSAKDVSMLWILCYTIGLVLTMTYMIMLNAWAGVIPIIVQIVLAIIVFISKLLMDYGVIKPKIISDKEHTGDAFETKAQLTAQLS</sequence>
<keyword evidence="4 5" id="KW-0472">Membrane</keyword>
<reference evidence="6 7" key="1">
    <citation type="submission" date="2009-12" db="EMBL/GenBank/DDBJ databases">
        <title>The draft genome of Batrachochytrium dendrobatidis.</title>
        <authorList>
            <consortium name="US DOE Joint Genome Institute (JGI-PGF)"/>
            <person name="Kuo A."/>
            <person name="Salamov A."/>
            <person name="Schmutz J."/>
            <person name="Lucas S."/>
            <person name="Pitluck S."/>
            <person name="Rosenblum E."/>
            <person name="Stajich J."/>
            <person name="Eisen M."/>
            <person name="Grigoriev I.V."/>
        </authorList>
    </citation>
    <scope>NUCLEOTIDE SEQUENCE [LARGE SCALE GENOMIC DNA]</scope>
    <source>
        <strain evidence="7">JAM81 / FGSC 10211</strain>
    </source>
</reference>
<keyword evidence="3 5" id="KW-1133">Transmembrane helix</keyword>
<comment type="subcellular location">
    <subcellularLocation>
        <location evidence="1">Membrane</location>
        <topology evidence="1">Multi-pass membrane protein</topology>
    </subcellularLocation>
</comment>
<evidence type="ECO:0000256" key="2">
    <source>
        <dbReference type="ARBA" id="ARBA00022692"/>
    </source>
</evidence>
<dbReference type="InParanoid" id="F4P0Q1"/>
<feature type="transmembrane region" description="Helical" evidence="5">
    <location>
        <begin position="6"/>
        <end position="28"/>
    </location>
</feature>
<organism evidence="6 7">
    <name type="scientific">Batrachochytrium dendrobatidis (strain JAM81 / FGSC 10211)</name>
    <name type="common">Frog chytrid fungus</name>
    <dbReference type="NCBI Taxonomy" id="684364"/>
    <lineage>
        <taxon>Eukaryota</taxon>
        <taxon>Fungi</taxon>
        <taxon>Fungi incertae sedis</taxon>
        <taxon>Chytridiomycota</taxon>
        <taxon>Chytridiomycota incertae sedis</taxon>
        <taxon>Chytridiomycetes</taxon>
        <taxon>Rhizophydiales</taxon>
        <taxon>Rhizophydiales incertae sedis</taxon>
        <taxon>Batrachochytrium</taxon>
    </lineage>
</organism>
<keyword evidence="7" id="KW-1185">Reference proteome</keyword>
<proteinExistence type="predicted"/>
<evidence type="ECO:0000256" key="1">
    <source>
        <dbReference type="ARBA" id="ARBA00004141"/>
    </source>
</evidence>
<dbReference type="Proteomes" id="UP000007241">
    <property type="component" value="Unassembled WGS sequence"/>
</dbReference>
<evidence type="ECO:0000256" key="3">
    <source>
        <dbReference type="ARBA" id="ARBA00022989"/>
    </source>
</evidence>
<dbReference type="GeneID" id="18242831"/>
<name>F4P0Q1_BATDJ</name>
<keyword evidence="2 5" id="KW-0812">Transmembrane</keyword>
<evidence type="ECO:0000256" key="4">
    <source>
        <dbReference type="ARBA" id="ARBA00023136"/>
    </source>
</evidence>
<feature type="transmembrane region" description="Helical" evidence="5">
    <location>
        <begin position="65"/>
        <end position="86"/>
    </location>
</feature>
<dbReference type="GO" id="GO:0016020">
    <property type="term" value="C:membrane"/>
    <property type="evidence" value="ECO:0007669"/>
    <property type="project" value="UniProtKB-SubCell"/>
</dbReference>
<dbReference type="AlphaFoldDB" id="F4P0Q1"/>